<feature type="compositionally biased region" description="Polar residues" evidence="1">
    <location>
        <begin position="7"/>
        <end position="17"/>
    </location>
</feature>
<dbReference type="EMBL" id="MTYI01000111">
    <property type="protein sequence ID" value="PNP52231.1"/>
    <property type="molecule type" value="Genomic_DNA"/>
</dbReference>
<evidence type="ECO:0000256" key="1">
    <source>
        <dbReference type="SAM" id="MobiDB-lite"/>
    </source>
</evidence>
<sequence>MGGIDTYPSNEQGQTMATLGGNRLGRSNELVDGTIVGEVDARIV</sequence>
<feature type="region of interest" description="Disordered" evidence="1">
    <location>
        <begin position="1"/>
        <end position="27"/>
    </location>
</feature>
<evidence type="ECO:0000313" key="2">
    <source>
        <dbReference type="EMBL" id="PNP52231.1"/>
    </source>
</evidence>
<dbReference type="AlphaFoldDB" id="A0A2K0U376"/>
<protein>
    <submittedName>
        <fullName evidence="2">Uncharacterized protein</fullName>
    </submittedName>
</protein>
<accession>A0A2K0U376</accession>
<dbReference type="Proteomes" id="UP000236290">
    <property type="component" value="Unassembled WGS sequence"/>
</dbReference>
<comment type="caution">
    <text evidence="2">The sequence shown here is derived from an EMBL/GenBank/DDBJ whole genome shotgun (WGS) entry which is preliminary data.</text>
</comment>
<reference evidence="2 3" key="1">
    <citation type="submission" date="2017-02" db="EMBL/GenBank/DDBJ databases">
        <title>Genomes of Trichoderma spp. with biocontrol activity.</title>
        <authorList>
            <person name="Gardiner D."/>
            <person name="Kazan K."/>
            <person name="Vos C."/>
            <person name="Harvey P."/>
        </authorList>
    </citation>
    <scope>NUCLEOTIDE SEQUENCE [LARGE SCALE GENOMIC DNA]</scope>
    <source>
        <strain evidence="2 3">Tr1</strain>
    </source>
</reference>
<proteinExistence type="predicted"/>
<name>A0A2K0U376_TRIHA</name>
<gene>
    <name evidence="2" type="ORF">THARTR1_07440</name>
</gene>
<organism evidence="2 3">
    <name type="scientific">Trichoderma harzianum</name>
    <name type="common">Hypocrea lixii</name>
    <dbReference type="NCBI Taxonomy" id="5544"/>
    <lineage>
        <taxon>Eukaryota</taxon>
        <taxon>Fungi</taxon>
        <taxon>Dikarya</taxon>
        <taxon>Ascomycota</taxon>
        <taxon>Pezizomycotina</taxon>
        <taxon>Sordariomycetes</taxon>
        <taxon>Hypocreomycetidae</taxon>
        <taxon>Hypocreales</taxon>
        <taxon>Hypocreaceae</taxon>
        <taxon>Trichoderma</taxon>
    </lineage>
</organism>
<evidence type="ECO:0000313" key="3">
    <source>
        <dbReference type="Proteomes" id="UP000236290"/>
    </source>
</evidence>